<evidence type="ECO:0000313" key="3">
    <source>
        <dbReference type="Proteomes" id="UP000777784"/>
    </source>
</evidence>
<dbReference type="PANTHER" id="PTHR37211">
    <property type="entry name" value="EXPRESSED PROTEIN"/>
    <property type="match status" value="1"/>
</dbReference>
<name>A0A948RTW9_UNCEI</name>
<protein>
    <submittedName>
        <fullName evidence="2">Methyltransferase domain-containing protein</fullName>
    </submittedName>
</protein>
<reference evidence="2" key="1">
    <citation type="submission" date="2021-05" db="EMBL/GenBank/DDBJ databases">
        <title>Energy efficiency and biological interactions define the core microbiome of deep oligotrophic groundwater.</title>
        <authorList>
            <person name="Mehrshad M."/>
            <person name="Lopez-Fernandez M."/>
            <person name="Bell E."/>
            <person name="Bernier-Latmani R."/>
            <person name="Bertilsson S."/>
            <person name="Dopson M."/>
        </authorList>
    </citation>
    <scope>NUCLEOTIDE SEQUENCE</scope>
    <source>
        <strain evidence="2">Modern_marine.mb.64</strain>
    </source>
</reference>
<keyword evidence="2" id="KW-0808">Transferase</keyword>
<dbReference type="CDD" id="cd02440">
    <property type="entry name" value="AdoMet_MTases"/>
    <property type="match status" value="1"/>
</dbReference>
<dbReference type="Gene3D" id="2.20.25.110">
    <property type="entry name" value="S-adenosyl-L-methionine-dependent methyltransferases"/>
    <property type="match status" value="1"/>
</dbReference>
<dbReference type="InterPro" id="IPR041698">
    <property type="entry name" value="Methyltransf_25"/>
</dbReference>
<dbReference type="SUPFAM" id="SSF53335">
    <property type="entry name" value="S-adenosyl-L-methionine-dependent methyltransferases"/>
    <property type="match status" value="1"/>
</dbReference>
<proteinExistence type="predicted"/>
<dbReference type="InterPro" id="IPR029063">
    <property type="entry name" value="SAM-dependent_MTases_sf"/>
</dbReference>
<dbReference type="AlphaFoldDB" id="A0A948RTW9"/>
<accession>A0A948RTW9</accession>
<dbReference type="GO" id="GO:0032259">
    <property type="term" value="P:methylation"/>
    <property type="evidence" value="ECO:0007669"/>
    <property type="project" value="UniProtKB-KW"/>
</dbReference>
<dbReference type="Pfam" id="PF13649">
    <property type="entry name" value="Methyltransf_25"/>
    <property type="match status" value="1"/>
</dbReference>
<gene>
    <name evidence="2" type="ORF">KJ970_01050</name>
</gene>
<dbReference type="PANTHER" id="PTHR37211:SF1">
    <property type="entry name" value="EXPRESSED PROTEIN"/>
    <property type="match status" value="1"/>
</dbReference>
<evidence type="ECO:0000259" key="1">
    <source>
        <dbReference type="Pfam" id="PF13649"/>
    </source>
</evidence>
<evidence type="ECO:0000313" key="2">
    <source>
        <dbReference type="EMBL" id="MBU2689488.1"/>
    </source>
</evidence>
<comment type="caution">
    <text evidence="2">The sequence shown here is derived from an EMBL/GenBank/DDBJ whole genome shotgun (WGS) entry which is preliminary data.</text>
</comment>
<keyword evidence="2" id="KW-0489">Methyltransferase</keyword>
<sequence length="266" mass="31243">MAKKTKSRIEADRHRLYELSVQCPEADIRFLDRIFKKKHGRLPKILREDFCGTATMAAEWIRTRKENTAIGVDLDEEVLDWGREHNIKPLGEAASRLTLHHADVRSISSPKADILAAMNFSYFIFKKREELRDYFRHAKRALKPGGLFVLDIFGGWESQELTIEEKEMEGFTYLWELMRFNPLTHEVLFHIHFHLNDGRKIRKAFTYDWRFWTIPEVRELLMEAGFKSAEIYWEGTEKDSGEGDGVFRLTEKGDHCPGWIAYIVAF</sequence>
<feature type="domain" description="Methyltransferase" evidence="1">
    <location>
        <begin position="51"/>
        <end position="146"/>
    </location>
</feature>
<dbReference type="Gene3D" id="3.40.50.150">
    <property type="entry name" value="Vaccinia Virus protein VP39"/>
    <property type="match status" value="1"/>
</dbReference>
<dbReference type="GO" id="GO:0008168">
    <property type="term" value="F:methyltransferase activity"/>
    <property type="evidence" value="ECO:0007669"/>
    <property type="project" value="UniProtKB-KW"/>
</dbReference>
<dbReference type="EMBL" id="JAHJDP010000007">
    <property type="protein sequence ID" value="MBU2689488.1"/>
    <property type="molecule type" value="Genomic_DNA"/>
</dbReference>
<organism evidence="2 3">
    <name type="scientific">Eiseniibacteriota bacterium</name>
    <dbReference type="NCBI Taxonomy" id="2212470"/>
    <lineage>
        <taxon>Bacteria</taxon>
        <taxon>Candidatus Eiseniibacteriota</taxon>
    </lineage>
</organism>
<dbReference type="Proteomes" id="UP000777784">
    <property type="component" value="Unassembled WGS sequence"/>
</dbReference>